<dbReference type="SUPFAM" id="SSF46785">
    <property type="entry name" value="Winged helix' DNA-binding domain"/>
    <property type="match status" value="1"/>
</dbReference>
<dbReference type="Proteomes" id="UP000289340">
    <property type="component" value="Chromosome 15"/>
</dbReference>
<evidence type="ECO:0000313" key="7">
    <source>
        <dbReference type="EMBL" id="RZB64729.1"/>
    </source>
</evidence>
<dbReference type="Gene3D" id="3.40.50.300">
    <property type="entry name" value="P-loop containing nucleotide triphosphate hydrolases"/>
    <property type="match status" value="1"/>
</dbReference>
<dbReference type="FunFam" id="3.40.50.10140:FF:000007">
    <property type="entry name" value="Disease resistance protein (TIR-NBS-LRR class)"/>
    <property type="match status" value="1"/>
</dbReference>
<keyword evidence="1" id="KW-0433">Leucine-rich repeat</keyword>
<dbReference type="PRINTS" id="PR00364">
    <property type="entry name" value="DISEASERSIST"/>
</dbReference>
<keyword evidence="5" id="KW-1133">Transmembrane helix</keyword>
<protein>
    <recommendedName>
        <fullName evidence="6">TIR domain-containing protein</fullName>
    </recommendedName>
</protein>
<keyword evidence="5" id="KW-0472">Membrane</keyword>
<dbReference type="InterPro" id="IPR027417">
    <property type="entry name" value="P-loop_NTPase"/>
</dbReference>
<dbReference type="GO" id="GO:0043531">
    <property type="term" value="F:ADP binding"/>
    <property type="evidence" value="ECO:0007669"/>
    <property type="project" value="InterPro"/>
</dbReference>
<evidence type="ECO:0000259" key="6">
    <source>
        <dbReference type="PROSITE" id="PS50104"/>
    </source>
</evidence>
<accession>A0A445GTZ0</accession>
<dbReference type="Gene3D" id="3.40.50.10140">
    <property type="entry name" value="Toll/interleukin-1 receptor homology (TIR) domain"/>
    <property type="match status" value="1"/>
</dbReference>
<dbReference type="PROSITE" id="PS50104">
    <property type="entry name" value="TIR"/>
    <property type="match status" value="1"/>
</dbReference>
<dbReference type="InterPro" id="IPR042197">
    <property type="entry name" value="Apaf_helical"/>
</dbReference>
<dbReference type="InterPro" id="IPR044974">
    <property type="entry name" value="Disease_R_plants"/>
</dbReference>
<keyword evidence="4" id="KW-0520">NAD</keyword>
<dbReference type="Pfam" id="PF23286">
    <property type="entry name" value="LRR_13"/>
    <property type="match status" value="1"/>
</dbReference>
<proteinExistence type="predicted"/>
<dbReference type="InterPro" id="IPR058546">
    <property type="entry name" value="RPS4B/Roq1-like_LRR"/>
</dbReference>
<evidence type="ECO:0000256" key="5">
    <source>
        <dbReference type="SAM" id="Phobius"/>
    </source>
</evidence>
<dbReference type="Pfam" id="PF01582">
    <property type="entry name" value="TIR"/>
    <property type="match status" value="1"/>
</dbReference>
<sequence>MLYFFVYCLFRCVLFLLRCVLFFSKMLWKLNMAYFFVFCLFCFVLFFFACWLLQKLSDRVVEKPVSEDNKAPQTKYDVFVSFRGKDVRGTFLSHLIEIFKRNKINAFVDDKLKPGDEIWSSLVEAIEQSFILLIIFSQSYASSPWCLEELEAILECNKKYGRIVIPVFYHVEPADVRHQRGTYKNAFKKHQKRNKNKVQIWRHALKESANISGIETSKIRNEVELLQEIVRLVLERLGKSPINSKILIGIDEKIAYVELLIRKEPEATCLIGIWGMAGNGKTTLAEEVFKKLQSEYDGCYFLPNEREQSSRHGIDSLKKEIFSGLLENVVTIDNPNVSLDIDRRIGRMKVLIVLDDVNDPDHLEKLLGTPDNFGSGSRIIITTRYVQVLNANKANEIYQLGEFSLDKALELFNLIAFKQSDHQWEYNELSKKVVDYAKGNPLVLKVLAQLLCGKNKEEWEGMLDTLKRMPPADAYKVMKLSYDELDRKEQQIFLDLACFFLRTHTTVNVSNLKSLLKGNESQETVTFRLGRLKDKALITYSDDNVIAMHDSLQEMALEIVRRESSEDPGSRSRLWDPNDIFEALKNVKSTKAIRSILIHLPTFMKQELDPHIFGKMNRLQFLEISGKCEKDIFDEHNILAKWLQFSANELRFLCWYRYPLKSLPEDFSAEKLVILKLPKGEIKYLWHGVKNLMNLKELHLTDSKMLEELPDLSNATNLEVLVLQGCSMLTRVHPSIFSLGKLEKLNLQDCTSLTTLASNSHLCSLSYLNLDKCEKLRKLSLIAENIKELRLRWTKVKAFSFTFGHESKLQLLLLEGSVIKKLPSYIKDLMQLSHLNVSYCSNLQEIPKLPPSLKILDARYCSSLQALEELPPSLKILDTRYCSSLQTLEELPSSLKILKVGYCKSLQTLQMLPRFLKSLTAQDCTSLKTVVFPSTATEQLKEYRKEVLFWNCLKLNQQSLEAIALNAQINVMKFANRRLSVSNHDDVENYNDYDKKYHFYQVVYVYPGSSVLEWLEYKTRNNYIIIDMSSAPPSLPVGFIFCFALGMYGDTSLERIEANITISDREGEGKKDSVGMYIGLRNGTIESDHLCVMYDQRCSAFLYSRAKNQKEFKIEVSMVLRSSSKEILTLPQQMFKGFGISLIDTLGFSSFKQQMELHDSLHV</sequence>
<dbReference type="Gramene" id="XM_028348034.1">
    <property type="protein sequence ID" value="XP_028203835.1"/>
    <property type="gene ID" value="LOC114387829"/>
</dbReference>
<evidence type="ECO:0000256" key="3">
    <source>
        <dbReference type="ARBA" id="ARBA00022821"/>
    </source>
</evidence>
<evidence type="ECO:0000256" key="4">
    <source>
        <dbReference type="ARBA" id="ARBA00023027"/>
    </source>
</evidence>
<dbReference type="Pfam" id="PF23282">
    <property type="entry name" value="WHD_ROQ1"/>
    <property type="match status" value="1"/>
</dbReference>
<dbReference type="SMART" id="SM00255">
    <property type="entry name" value="TIR"/>
    <property type="match status" value="1"/>
</dbReference>
<reference evidence="7 8" key="1">
    <citation type="submission" date="2018-09" db="EMBL/GenBank/DDBJ databases">
        <title>A high-quality reference genome of wild soybean provides a powerful tool to mine soybean genomes.</title>
        <authorList>
            <person name="Xie M."/>
            <person name="Chung C.Y.L."/>
            <person name="Li M.-W."/>
            <person name="Wong F.-L."/>
            <person name="Chan T.-F."/>
            <person name="Lam H.-M."/>
        </authorList>
    </citation>
    <scope>NUCLEOTIDE SEQUENCE [LARGE SCALE GENOMIC DNA]</scope>
    <source>
        <strain evidence="8">cv. W05</strain>
        <tissue evidence="7">Hypocotyl of etiolated seedlings</tissue>
    </source>
</reference>
<dbReference type="Gene3D" id="3.80.10.10">
    <property type="entry name" value="Ribonuclease Inhibitor"/>
    <property type="match status" value="2"/>
</dbReference>
<keyword evidence="2" id="KW-0677">Repeat</keyword>
<dbReference type="InterPro" id="IPR058192">
    <property type="entry name" value="WHD_ROQ1-like"/>
</dbReference>
<dbReference type="SUPFAM" id="SSF52200">
    <property type="entry name" value="Toll/Interleukin receptor TIR domain"/>
    <property type="match status" value="1"/>
</dbReference>
<dbReference type="PANTHER" id="PTHR11017">
    <property type="entry name" value="LEUCINE-RICH REPEAT-CONTAINING PROTEIN"/>
    <property type="match status" value="1"/>
</dbReference>
<feature type="domain" description="TIR" evidence="6">
    <location>
        <begin position="74"/>
        <end position="237"/>
    </location>
</feature>
<evidence type="ECO:0000256" key="2">
    <source>
        <dbReference type="ARBA" id="ARBA00022737"/>
    </source>
</evidence>
<dbReference type="SUPFAM" id="SSF52058">
    <property type="entry name" value="L domain-like"/>
    <property type="match status" value="1"/>
</dbReference>
<dbReference type="Pfam" id="PF00931">
    <property type="entry name" value="NB-ARC"/>
    <property type="match status" value="1"/>
</dbReference>
<keyword evidence="8" id="KW-1185">Reference proteome</keyword>
<dbReference type="PANTHER" id="PTHR11017:SF263">
    <property type="entry name" value="ADP-RIBOSYL CYCLASE_CYCLIC ADP-RIBOSE HYDROLASE"/>
    <property type="match status" value="1"/>
</dbReference>
<dbReference type="GO" id="GO:0006952">
    <property type="term" value="P:defense response"/>
    <property type="evidence" value="ECO:0007669"/>
    <property type="project" value="UniProtKB-KW"/>
</dbReference>
<gene>
    <name evidence="7" type="ORF">D0Y65_040993</name>
</gene>
<evidence type="ECO:0000256" key="1">
    <source>
        <dbReference type="ARBA" id="ARBA00022614"/>
    </source>
</evidence>
<dbReference type="GO" id="GO:0007165">
    <property type="term" value="P:signal transduction"/>
    <property type="evidence" value="ECO:0007669"/>
    <property type="project" value="InterPro"/>
</dbReference>
<feature type="transmembrane region" description="Helical" evidence="5">
    <location>
        <begin position="32"/>
        <end position="53"/>
    </location>
</feature>
<keyword evidence="3" id="KW-0611">Plant defense</keyword>
<dbReference type="SUPFAM" id="SSF52540">
    <property type="entry name" value="P-loop containing nucleoside triphosphate hydrolases"/>
    <property type="match status" value="1"/>
</dbReference>
<keyword evidence="5" id="KW-0812">Transmembrane</keyword>
<dbReference type="InterPro" id="IPR002182">
    <property type="entry name" value="NB-ARC"/>
</dbReference>
<name>A0A445GTZ0_GLYSO</name>
<dbReference type="EMBL" id="QZWG01000015">
    <property type="protein sequence ID" value="RZB64729.1"/>
    <property type="molecule type" value="Genomic_DNA"/>
</dbReference>
<evidence type="ECO:0000313" key="8">
    <source>
        <dbReference type="Proteomes" id="UP000289340"/>
    </source>
</evidence>
<dbReference type="InterPro" id="IPR036390">
    <property type="entry name" value="WH_DNA-bd_sf"/>
</dbReference>
<organism evidence="7 8">
    <name type="scientific">Glycine soja</name>
    <name type="common">Wild soybean</name>
    <dbReference type="NCBI Taxonomy" id="3848"/>
    <lineage>
        <taxon>Eukaryota</taxon>
        <taxon>Viridiplantae</taxon>
        <taxon>Streptophyta</taxon>
        <taxon>Embryophyta</taxon>
        <taxon>Tracheophyta</taxon>
        <taxon>Spermatophyta</taxon>
        <taxon>Magnoliopsida</taxon>
        <taxon>eudicotyledons</taxon>
        <taxon>Gunneridae</taxon>
        <taxon>Pentapetalae</taxon>
        <taxon>rosids</taxon>
        <taxon>fabids</taxon>
        <taxon>Fabales</taxon>
        <taxon>Fabaceae</taxon>
        <taxon>Papilionoideae</taxon>
        <taxon>50 kb inversion clade</taxon>
        <taxon>NPAAA clade</taxon>
        <taxon>indigoferoid/millettioid clade</taxon>
        <taxon>Phaseoleae</taxon>
        <taxon>Glycine</taxon>
        <taxon>Glycine subgen. Soja</taxon>
    </lineage>
</organism>
<comment type="caution">
    <text evidence="7">The sequence shown here is derived from an EMBL/GenBank/DDBJ whole genome shotgun (WGS) entry which is preliminary data.</text>
</comment>
<dbReference type="InterPro" id="IPR000157">
    <property type="entry name" value="TIR_dom"/>
</dbReference>
<dbReference type="InterPro" id="IPR035897">
    <property type="entry name" value="Toll_tir_struct_dom_sf"/>
</dbReference>
<dbReference type="InterPro" id="IPR032675">
    <property type="entry name" value="LRR_dom_sf"/>
</dbReference>
<dbReference type="AlphaFoldDB" id="A0A445GTZ0"/>
<dbReference type="Gene3D" id="1.10.8.430">
    <property type="entry name" value="Helical domain of apoptotic protease-activating factors"/>
    <property type="match status" value="1"/>
</dbReference>
<dbReference type="SMR" id="A0A445GTZ0"/>